<organism evidence="1">
    <name type="scientific">uncultured Sulfurovum sp</name>
    <dbReference type="NCBI Taxonomy" id="269237"/>
    <lineage>
        <taxon>Bacteria</taxon>
        <taxon>Pseudomonadati</taxon>
        <taxon>Campylobacterota</taxon>
        <taxon>Epsilonproteobacteria</taxon>
        <taxon>Campylobacterales</taxon>
        <taxon>Sulfurovaceae</taxon>
        <taxon>Sulfurovum</taxon>
        <taxon>environmental samples</taxon>
    </lineage>
</organism>
<evidence type="ECO:0000313" key="1">
    <source>
        <dbReference type="EMBL" id="CAA6816953.1"/>
    </source>
</evidence>
<dbReference type="EMBL" id="CACVAS010000097">
    <property type="protein sequence ID" value="CAA6816953.1"/>
    <property type="molecule type" value="Genomic_DNA"/>
</dbReference>
<proteinExistence type="predicted"/>
<sequence>MTTDYNALIPQGILFNLRQIEDMNIIKIDMAKKLIQNGLLEVVKIGNKLHVSRTVLIEFLERNTIVVFKEI</sequence>
<reference evidence="1" key="1">
    <citation type="submission" date="2020-01" db="EMBL/GenBank/DDBJ databases">
        <authorList>
            <person name="Meier V. D."/>
            <person name="Meier V D."/>
        </authorList>
    </citation>
    <scope>NUCLEOTIDE SEQUENCE</scope>
    <source>
        <strain evidence="1">HLG_WM_MAG_01</strain>
    </source>
</reference>
<accession>A0A6S6TMG1</accession>
<gene>
    <name evidence="1" type="ORF">HELGO_WM15414</name>
</gene>
<name>A0A6S6TMG1_9BACT</name>
<protein>
    <submittedName>
        <fullName evidence="1">Uncharacterized protein</fullName>
    </submittedName>
</protein>
<dbReference type="AlphaFoldDB" id="A0A6S6TMG1"/>